<organism evidence="10 12">
    <name type="scientific">Geomonas paludis</name>
    <dbReference type="NCBI Taxonomy" id="2740185"/>
    <lineage>
        <taxon>Bacteria</taxon>
        <taxon>Pseudomonadati</taxon>
        <taxon>Thermodesulfobacteriota</taxon>
        <taxon>Desulfuromonadia</taxon>
        <taxon>Geobacterales</taxon>
        <taxon>Geobacteraceae</taxon>
        <taxon>Geomonas</taxon>
    </lineage>
</organism>
<reference evidence="12" key="1">
    <citation type="submission" date="2020-06" db="EMBL/GenBank/DDBJ databases">
        <title>Draft genomic sequecing of Geomonas sp. Red736.</title>
        <authorList>
            <person name="Itoh H."/>
            <person name="Xu Z.X."/>
            <person name="Ushijima N."/>
            <person name="Masuda Y."/>
            <person name="Shiratori Y."/>
            <person name="Senoo K."/>
        </authorList>
    </citation>
    <scope>NUCLEOTIDE SEQUENCE [LARGE SCALE GENOMIC DNA]</scope>
    <source>
        <strain evidence="12">Red736</strain>
    </source>
</reference>
<dbReference type="InterPro" id="IPR052157">
    <property type="entry name" value="BCAA_transport_permease"/>
</dbReference>
<gene>
    <name evidence="10" type="ORF">GMPD_05840</name>
    <name evidence="11" type="ORF">M1B72_20305</name>
</gene>
<accession>A0A6V8MRC4</accession>
<dbReference type="CDD" id="cd06582">
    <property type="entry name" value="TM_PBP1_LivH_like"/>
    <property type="match status" value="1"/>
</dbReference>
<evidence type="ECO:0000256" key="2">
    <source>
        <dbReference type="ARBA" id="ARBA00022448"/>
    </source>
</evidence>
<keyword evidence="3" id="KW-1003">Cell membrane</keyword>
<reference evidence="10" key="2">
    <citation type="journal article" date="2021" name="Int. J. Syst. Evol. Microbiol.">
        <title>Geomonas silvestris sp. nov., Geomonas paludis sp. nov. and Geomonas limicola sp. nov., isolated from terrestrial environments, and emended description of the genus Geomonas.</title>
        <authorList>
            <person name="Itoh H."/>
            <person name="Xu Z."/>
            <person name="Masuda Y."/>
            <person name="Ushijima N."/>
            <person name="Hayakawa C."/>
            <person name="Shiratori Y."/>
            <person name="Senoo K."/>
        </authorList>
    </citation>
    <scope>NUCLEOTIDE SEQUENCE</scope>
    <source>
        <strain evidence="10">Red736</strain>
    </source>
</reference>
<reference evidence="11" key="3">
    <citation type="submission" date="2022-04" db="EMBL/GenBank/DDBJ databases">
        <authorList>
            <person name="Liu G."/>
        </authorList>
    </citation>
    <scope>NUCLEOTIDE SEQUENCE</scope>
    <source>
        <strain evidence="11">RG22</strain>
    </source>
</reference>
<keyword evidence="6 9" id="KW-1133">Transmembrane helix</keyword>
<dbReference type="PANTHER" id="PTHR11795:SF445">
    <property type="entry name" value="AMINO ACID ABC TRANSPORTER PERMEASE PROTEIN"/>
    <property type="match status" value="1"/>
</dbReference>
<evidence type="ECO:0000256" key="5">
    <source>
        <dbReference type="ARBA" id="ARBA00022970"/>
    </source>
</evidence>
<sequence>MMELLPQALTDGILLGGIYITIAIAFSLTYGVMHVIDFAVGEWIMFGAFTGYYLNKWTGLDPFLFLPVIFVLYFGVGYVIQPVIHRVLSGTKGNPFLMGLVFTFGLAIMFRGLALTAFGFYSNSIPSAFSEGSFNLEPLGLTVTIPTVRLVGLAYALGITLILHYLLKKTNFGLGVRALAQHKDAAGLMGVNSKRTGSYVYGIYVGISAMTGVLLGCILSIGAQMGNEYTIFAFFVVVLAGMGYLAGVPWAALLLGLVQSIFMIYFNPSHTLLAVFAILYIILLISPRGLFGKGV</sequence>
<keyword evidence="13" id="KW-1185">Reference proteome</keyword>
<evidence type="ECO:0000256" key="3">
    <source>
        <dbReference type="ARBA" id="ARBA00022475"/>
    </source>
</evidence>
<dbReference type="EMBL" id="BLXY01000001">
    <property type="protein sequence ID" value="GFO62665.1"/>
    <property type="molecule type" value="Genomic_DNA"/>
</dbReference>
<protein>
    <submittedName>
        <fullName evidence="10">Branched-chain amino acid ABC transporter permease</fullName>
    </submittedName>
</protein>
<evidence type="ECO:0000256" key="1">
    <source>
        <dbReference type="ARBA" id="ARBA00004651"/>
    </source>
</evidence>
<name>A0A6V8MRC4_9BACT</name>
<evidence type="ECO:0000313" key="12">
    <source>
        <dbReference type="Proteomes" id="UP000568888"/>
    </source>
</evidence>
<dbReference type="GO" id="GO:0022857">
    <property type="term" value="F:transmembrane transporter activity"/>
    <property type="evidence" value="ECO:0007669"/>
    <property type="project" value="InterPro"/>
</dbReference>
<keyword evidence="4 9" id="KW-0812">Transmembrane</keyword>
<feature type="transmembrane region" description="Helical" evidence="9">
    <location>
        <begin position="141"/>
        <end position="167"/>
    </location>
</feature>
<dbReference type="Pfam" id="PF02653">
    <property type="entry name" value="BPD_transp_2"/>
    <property type="match status" value="1"/>
</dbReference>
<dbReference type="AlphaFoldDB" id="A0A6V8MRC4"/>
<keyword evidence="7 9" id="KW-0472">Membrane</keyword>
<feature type="transmembrane region" description="Helical" evidence="9">
    <location>
        <begin position="270"/>
        <end position="291"/>
    </location>
</feature>
<dbReference type="InterPro" id="IPR001851">
    <property type="entry name" value="ABC_transp_permease"/>
</dbReference>
<evidence type="ECO:0000256" key="4">
    <source>
        <dbReference type="ARBA" id="ARBA00022692"/>
    </source>
</evidence>
<proteinExistence type="inferred from homology"/>
<evidence type="ECO:0000313" key="13">
    <source>
        <dbReference type="Proteomes" id="UP000831485"/>
    </source>
</evidence>
<evidence type="ECO:0000313" key="10">
    <source>
        <dbReference type="EMBL" id="GFO62665.1"/>
    </source>
</evidence>
<evidence type="ECO:0000256" key="8">
    <source>
        <dbReference type="ARBA" id="ARBA00037998"/>
    </source>
</evidence>
<feature type="transmembrane region" description="Helical" evidence="9">
    <location>
        <begin position="63"/>
        <end position="84"/>
    </location>
</feature>
<dbReference type="EMBL" id="CP096574">
    <property type="protein sequence ID" value="UPU35757.1"/>
    <property type="molecule type" value="Genomic_DNA"/>
</dbReference>
<comment type="similarity">
    <text evidence="8">Belongs to the binding-protein-dependent transport system permease family. LivHM subfamily.</text>
</comment>
<dbReference type="GO" id="GO:0006865">
    <property type="term" value="P:amino acid transport"/>
    <property type="evidence" value="ECO:0007669"/>
    <property type="project" value="UniProtKB-KW"/>
</dbReference>
<dbReference type="PANTHER" id="PTHR11795">
    <property type="entry name" value="BRANCHED-CHAIN AMINO ACID TRANSPORT SYSTEM PERMEASE PROTEIN LIVH"/>
    <property type="match status" value="1"/>
</dbReference>
<evidence type="ECO:0000256" key="9">
    <source>
        <dbReference type="SAM" id="Phobius"/>
    </source>
</evidence>
<comment type="subcellular location">
    <subcellularLocation>
        <location evidence="1">Cell membrane</location>
        <topology evidence="1">Multi-pass membrane protein</topology>
    </subcellularLocation>
</comment>
<evidence type="ECO:0000256" key="6">
    <source>
        <dbReference type="ARBA" id="ARBA00022989"/>
    </source>
</evidence>
<dbReference type="Proteomes" id="UP000831485">
    <property type="component" value="Chromosome"/>
</dbReference>
<feature type="transmembrane region" description="Helical" evidence="9">
    <location>
        <begin position="229"/>
        <end position="258"/>
    </location>
</feature>
<feature type="transmembrane region" description="Helical" evidence="9">
    <location>
        <begin position="199"/>
        <end position="223"/>
    </location>
</feature>
<keyword evidence="2" id="KW-0813">Transport</keyword>
<keyword evidence="5" id="KW-0029">Amino-acid transport</keyword>
<feature type="transmembrane region" description="Helical" evidence="9">
    <location>
        <begin position="96"/>
        <end position="121"/>
    </location>
</feature>
<feature type="transmembrane region" description="Helical" evidence="9">
    <location>
        <begin position="12"/>
        <end position="36"/>
    </location>
</feature>
<dbReference type="GO" id="GO:0005886">
    <property type="term" value="C:plasma membrane"/>
    <property type="evidence" value="ECO:0007669"/>
    <property type="project" value="UniProtKB-SubCell"/>
</dbReference>
<dbReference type="RefSeq" id="WP_246404539.1">
    <property type="nucleotide sequence ID" value="NZ_BLXY01000001.1"/>
</dbReference>
<evidence type="ECO:0000313" key="11">
    <source>
        <dbReference type="EMBL" id="UPU35757.1"/>
    </source>
</evidence>
<evidence type="ECO:0000256" key="7">
    <source>
        <dbReference type="ARBA" id="ARBA00023136"/>
    </source>
</evidence>
<dbReference type="Proteomes" id="UP000568888">
    <property type="component" value="Unassembled WGS sequence"/>
</dbReference>